<protein>
    <submittedName>
        <fullName evidence="2">Uncharacterized protein</fullName>
    </submittedName>
</protein>
<organism evidence="2 3">
    <name type="scientific">Flavobacterium indicum (strain DSM 17447 / CIP 109464 / GPTSA100-9)</name>
    <dbReference type="NCBI Taxonomy" id="1094466"/>
    <lineage>
        <taxon>Bacteria</taxon>
        <taxon>Pseudomonadati</taxon>
        <taxon>Bacteroidota</taxon>
        <taxon>Flavobacteriia</taxon>
        <taxon>Flavobacteriales</taxon>
        <taxon>Flavobacteriaceae</taxon>
        <taxon>Flavobacterium</taxon>
    </lineage>
</organism>
<dbReference type="KEGG" id="fin:KQS_04960"/>
<name>H8XV17_FLAIG</name>
<evidence type="ECO:0000313" key="1">
    <source>
        <dbReference type="EMBL" id="CCG52958.1"/>
    </source>
</evidence>
<dbReference type="PATRIC" id="fig|1094466.5.peg.1001"/>
<reference evidence="2 3" key="1">
    <citation type="journal article" date="2012" name="J. Bacteriol.">
        <title>Complete Genome Sequence of Flavobacterium indicum GPSTA100-9T, Isolated from Warm Spring Water.</title>
        <authorList>
            <person name="Barbier P."/>
            <person name="Houel A."/>
            <person name="Loux V."/>
            <person name="Poulain J."/>
            <person name="Bernardet J.F."/>
            <person name="Touchon M."/>
            <person name="Duchaud E."/>
        </authorList>
    </citation>
    <scope>NUCLEOTIDE SEQUENCE [LARGE SCALE GENOMIC DNA]</scope>
    <source>
        <strain evidence="3">DSM 17447 / CIP 109464 / GPTSA100-9</strain>
        <strain evidence="2">GPTSA100-9</strain>
    </source>
</reference>
<dbReference type="EMBL" id="HE774682">
    <property type="protein sequence ID" value="CCG52987.1"/>
    <property type="molecule type" value="Genomic_DNA"/>
</dbReference>
<keyword evidence="3" id="KW-1185">Reference proteome</keyword>
<accession>H8XV17</accession>
<dbReference type="eggNOG" id="ENOG5033PM2">
    <property type="taxonomic scope" value="Bacteria"/>
</dbReference>
<dbReference type="KEGG" id="fin:KQS_05105"/>
<dbReference type="Proteomes" id="UP000007599">
    <property type="component" value="Chromosome I"/>
</dbReference>
<dbReference type="STRING" id="1094466.KQS_04960"/>
<proteinExistence type="predicted"/>
<evidence type="ECO:0000313" key="3">
    <source>
        <dbReference type="Proteomes" id="UP000007599"/>
    </source>
</evidence>
<sequence length="252" mass="29801">MTSISFGQTQLLKKYDFDKGGYYLIGVRSESDRNGLADSLGEFYTDDIRILNAIKKEWTFKKPSPKYACGYHYEVVICKNGLELESFSINLNCNEIVSDNGYFYFETRQLRMFKDSFKKPFRKQEKFTSLTDARNYRKNILNDTTLILTPTPTWTKYEGTFEFTYVCPKGSKDCLDNEEKLLKKLTEEIKLKYPGEEFELEGRGGSSSDLFVEVKCNKTLADKFCLYKRDLEFDKWEPYNLWFYTFWTVRQK</sequence>
<dbReference type="HOGENOM" id="CLU_1044904_0_0_10"/>
<gene>
    <name evidence="1" type="ordered locus">KQS_04960</name>
    <name evidence="2" type="ordered locus">KQS_05105</name>
</gene>
<reference evidence="3" key="2">
    <citation type="submission" date="2012-03" db="EMBL/GenBank/DDBJ databases">
        <title>Complete genome sequence of Flavobacterium indicum GPTSA100-9T, isolated from warm spring water.</title>
        <authorList>
            <person name="Barbier P."/>
            <person name="Houel A."/>
            <person name="Loux V."/>
            <person name="Poulain J."/>
            <person name="Bernardet J.-F."/>
            <person name="Touchon M."/>
            <person name="Duchaud E."/>
        </authorList>
    </citation>
    <scope>NUCLEOTIDE SEQUENCE [LARGE SCALE GENOMIC DNA]</scope>
    <source>
        <strain evidence="3">DSM 17447 / CIP 109464 / GPTSA100-9</strain>
    </source>
</reference>
<evidence type="ECO:0000313" key="2">
    <source>
        <dbReference type="EMBL" id="CCG52987.1"/>
    </source>
</evidence>
<dbReference type="EMBL" id="HE774682">
    <property type="protein sequence ID" value="CCG52958.1"/>
    <property type="molecule type" value="Genomic_DNA"/>
</dbReference>
<dbReference type="AlphaFoldDB" id="H8XV17"/>